<evidence type="ECO:0000259" key="1">
    <source>
        <dbReference type="Pfam" id="PF07727"/>
    </source>
</evidence>
<organism evidence="2 3">
    <name type="scientific">Arabidopsis thaliana x Arabidopsis arenosa</name>
    <dbReference type="NCBI Taxonomy" id="1240361"/>
    <lineage>
        <taxon>Eukaryota</taxon>
        <taxon>Viridiplantae</taxon>
        <taxon>Streptophyta</taxon>
        <taxon>Embryophyta</taxon>
        <taxon>Tracheophyta</taxon>
        <taxon>Spermatophyta</taxon>
        <taxon>Magnoliopsida</taxon>
        <taxon>eudicotyledons</taxon>
        <taxon>Gunneridae</taxon>
        <taxon>Pentapetalae</taxon>
        <taxon>rosids</taxon>
        <taxon>malvids</taxon>
        <taxon>Brassicales</taxon>
        <taxon>Brassicaceae</taxon>
        <taxon>Camelineae</taxon>
        <taxon>Arabidopsis</taxon>
    </lineage>
</organism>
<comment type="caution">
    <text evidence="2">The sequence shown here is derived from an EMBL/GenBank/DDBJ whole genome shotgun (WGS) entry which is preliminary data.</text>
</comment>
<dbReference type="Proteomes" id="UP000694240">
    <property type="component" value="Chromosome 9"/>
</dbReference>
<name>A0A8T2A8X6_9BRAS</name>
<reference evidence="2 3" key="1">
    <citation type="submission" date="2020-12" db="EMBL/GenBank/DDBJ databases">
        <title>Concerted genomic and epigenomic changes stabilize Arabidopsis allopolyploids.</title>
        <authorList>
            <person name="Chen Z."/>
        </authorList>
    </citation>
    <scope>NUCLEOTIDE SEQUENCE [LARGE SCALE GENOMIC DNA]</scope>
    <source>
        <strain evidence="2">Allo738</strain>
        <tissue evidence="2">Leaf</tissue>
    </source>
</reference>
<dbReference type="PANTHER" id="PTHR11439:SF455">
    <property type="entry name" value="RLK (RECEPTOR-LIKE PROTEIN KINASE) 8, PUTATIVE-RELATED"/>
    <property type="match status" value="1"/>
</dbReference>
<proteinExistence type="predicted"/>
<dbReference type="InterPro" id="IPR013103">
    <property type="entry name" value="RVT_2"/>
</dbReference>
<sequence>MGLHTKFLSNGLLDRYNARLITKGFHQKYGQDYAETFSPIIKSTTIRVVLEVAVTKAWTIKQLDVNNAFLQGELTEEVYMSQPPGFIDKDRPSFVCRLKKPIYGPKQAPRVWYTALKQYLLDAGFSNSLANASLFIHSSPATTTYVLVYVDDFIVTGNNNKMVNQVLASFAERFSIKDPTDLHYFLGIEVTRTAKGMHLIQRRYVTDLLTRHNMLDAKPITTPLQAAPKLTLTSGNPLEDASQYCSLVGSLQYLAFTRPDISYAVNRLSQFVHKPTHEHWQAANLHNLQLDP</sequence>
<feature type="domain" description="Reverse transcriptase Ty1/copia-type" evidence="1">
    <location>
        <begin position="14"/>
        <end position="225"/>
    </location>
</feature>
<dbReference type="Pfam" id="PF07727">
    <property type="entry name" value="RVT_2"/>
    <property type="match status" value="1"/>
</dbReference>
<dbReference type="EMBL" id="JAEFBK010000009">
    <property type="protein sequence ID" value="KAG7568161.1"/>
    <property type="molecule type" value="Genomic_DNA"/>
</dbReference>
<keyword evidence="2" id="KW-0695">RNA-directed DNA polymerase</keyword>
<dbReference type="PANTHER" id="PTHR11439">
    <property type="entry name" value="GAG-POL-RELATED RETROTRANSPOSON"/>
    <property type="match status" value="1"/>
</dbReference>
<keyword evidence="2" id="KW-0808">Transferase</keyword>
<accession>A0A8T2A8X6</accession>
<keyword evidence="2" id="KW-0548">Nucleotidyltransferase</keyword>
<keyword evidence="3" id="KW-1185">Reference proteome</keyword>
<gene>
    <name evidence="2" type="ORF">ISN45_Aa04g009960</name>
</gene>
<dbReference type="GO" id="GO:0003964">
    <property type="term" value="F:RNA-directed DNA polymerase activity"/>
    <property type="evidence" value="ECO:0007669"/>
    <property type="project" value="UniProtKB-KW"/>
</dbReference>
<evidence type="ECO:0000313" key="2">
    <source>
        <dbReference type="EMBL" id="KAG7568161.1"/>
    </source>
</evidence>
<evidence type="ECO:0000313" key="3">
    <source>
        <dbReference type="Proteomes" id="UP000694240"/>
    </source>
</evidence>
<protein>
    <submittedName>
        <fullName evidence="2">Reverse transcriptase RNA-dependent DNA polymerase</fullName>
    </submittedName>
</protein>
<dbReference type="AlphaFoldDB" id="A0A8T2A8X6"/>